<keyword evidence="3 7" id="KW-0732">Signal</keyword>
<feature type="domain" description="SusD-like N-terminal" evidence="9">
    <location>
        <begin position="94"/>
        <end position="222"/>
    </location>
</feature>
<evidence type="ECO:0000313" key="10">
    <source>
        <dbReference type="EMBL" id="MEI5985663.1"/>
    </source>
</evidence>
<dbReference type="EMBL" id="JAYLLN010000031">
    <property type="protein sequence ID" value="MEI5985663.1"/>
    <property type="molecule type" value="Genomic_DNA"/>
</dbReference>
<feature type="chain" id="PRO_5045058527" evidence="7">
    <location>
        <begin position="25"/>
        <end position="520"/>
    </location>
</feature>
<comment type="subcellular location">
    <subcellularLocation>
        <location evidence="1">Cell outer membrane</location>
    </subcellularLocation>
</comment>
<comment type="similarity">
    <text evidence="2">Belongs to the SusD family.</text>
</comment>
<organism evidence="10 11">
    <name type="scientific">Sphingobacterium tenebrionis</name>
    <dbReference type="NCBI Taxonomy" id="3111775"/>
    <lineage>
        <taxon>Bacteria</taxon>
        <taxon>Pseudomonadati</taxon>
        <taxon>Bacteroidota</taxon>
        <taxon>Sphingobacteriia</taxon>
        <taxon>Sphingobacteriales</taxon>
        <taxon>Sphingobacteriaceae</taxon>
        <taxon>Sphingobacterium</taxon>
    </lineage>
</organism>
<dbReference type="InterPro" id="IPR012944">
    <property type="entry name" value="SusD_RagB_dom"/>
</dbReference>
<sequence length="520" mass="58524">MKRNYSKLYLMVALGLTLAGQSCTKFDDKMYSAYTEDTFPKTPEQFVAVTGPVYTSARGYFDNYFSLQTGGADEVVVPTRGGDWFDGGKWRDMHFHTWSSSHEVVSNTWDWGFNAIGTCNRVLSILENAPDSDTKAQTLAEIKVMRAWYYYLMMDAYGNLPLVTSFDTGTELPSTKPRAEIYDFIVKELEENLANLNEEKSEATYARPTKWFAHALLAKVYLNAQVYAGTAQWNKVVEHSNAVINSGKYSLEADFLAQFKPDNGSSSTEPIFSIPFDATRAGGNTLFLRVLHYAHRQTFELSTNPWNGWSTQPAYFDYFENDDIRKQQWLYGQQYTSTGQPLVYDNVNIVIDPYGFNLLPGSDFDIGGANDGGRLAGARCIKYYPDKNQLNNNAGNDVVVMRLADVYLMKAEAILRGATNGNAGEALTAANMVRGRAFPSTPSKQFTASSLTLDAIYRERALEFTFELTRRTDMIRFGRWENAQLFKPANAAETYKRLFPIPAKARANNNNLTQNPGYTN</sequence>
<evidence type="ECO:0000256" key="6">
    <source>
        <dbReference type="SAM" id="Coils"/>
    </source>
</evidence>
<evidence type="ECO:0000256" key="5">
    <source>
        <dbReference type="ARBA" id="ARBA00023237"/>
    </source>
</evidence>
<comment type="caution">
    <text evidence="10">The sequence shown here is derived from an EMBL/GenBank/DDBJ whole genome shotgun (WGS) entry which is preliminary data.</text>
</comment>
<dbReference type="RefSeq" id="WP_099366845.1">
    <property type="nucleotide sequence ID" value="NZ_JAYLLN010000031.1"/>
</dbReference>
<evidence type="ECO:0000256" key="3">
    <source>
        <dbReference type="ARBA" id="ARBA00022729"/>
    </source>
</evidence>
<reference evidence="10 11" key="1">
    <citation type="submission" date="2024-01" db="EMBL/GenBank/DDBJ databases">
        <title>Sphingobacterium tenebrionis sp. nov., a novel endophyte isolated from tenebrio molitor intestines.</title>
        <authorList>
            <person name="Zhang C."/>
        </authorList>
    </citation>
    <scope>NUCLEOTIDE SEQUENCE [LARGE SCALE GENOMIC DNA]</scope>
    <source>
        <strain evidence="10 11">PU5-4</strain>
    </source>
</reference>
<feature type="coiled-coil region" evidence="6">
    <location>
        <begin position="179"/>
        <end position="206"/>
    </location>
</feature>
<keyword evidence="4" id="KW-0472">Membrane</keyword>
<evidence type="ECO:0000256" key="7">
    <source>
        <dbReference type="SAM" id="SignalP"/>
    </source>
</evidence>
<keyword evidence="5" id="KW-0998">Cell outer membrane</keyword>
<dbReference type="SUPFAM" id="SSF48452">
    <property type="entry name" value="TPR-like"/>
    <property type="match status" value="1"/>
</dbReference>
<feature type="signal peptide" evidence="7">
    <location>
        <begin position="1"/>
        <end position="24"/>
    </location>
</feature>
<evidence type="ECO:0000256" key="1">
    <source>
        <dbReference type="ARBA" id="ARBA00004442"/>
    </source>
</evidence>
<proteinExistence type="inferred from homology"/>
<dbReference type="CDD" id="cd08977">
    <property type="entry name" value="SusD"/>
    <property type="match status" value="1"/>
</dbReference>
<evidence type="ECO:0000256" key="4">
    <source>
        <dbReference type="ARBA" id="ARBA00023136"/>
    </source>
</evidence>
<evidence type="ECO:0000259" key="8">
    <source>
        <dbReference type="Pfam" id="PF07980"/>
    </source>
</evidence>
<protein>
    <submittedName>
        <fullName evidence="10">RagB/SusD family nutrient uptake outer membrane protein</fullName>
    </submittedName>
</protein>
<keyword evidence="6" id="KW-0175">Coiled coil</keyword>
<dbReference type="InterPro" id="IPR011990">
    <property type="entry name" value="TPR-like_helical_dom_sf"/>
</dbReference>
<name>A0ABU8I7U9_9SPHI</name>
<evidence type="ECO:0000259" key="9">
    <source>
        <dbReference type="Pfam" id="PF14322"/>
    </source>
</evidence>
<accession>A0ABU8I7U9</accession>
<dbReference type="Pfam" id="PF07980">
    <property type="entry name" value="SusD_RagB"/>
    <property type="match status" value="1"/>
</dbReference>
<dbReference type="Pfam" id="PF14322">
    <property type="entry name" value="SusD-like_3"/>
    <property type="match status" value="1"/>
</dbReference>
<feature type="domain" description="RagB/SusD" evidence="8">
    <location>
        <begin position="246"/>
        <end position="518"/>
    </location>
</feature>
<evidence type="ECO:0000256" key="2">
    <source>
        <dbReference type="ARBA" id="ARBA00006275"/>
    </source>
</evidence>
<dbReference type="PROSITE" id="PS51257">
    <property type="entry name" value="PROKAR_LIPOPROTEIN"/>
    <property type="match status" value="1"/>
</dbReference>
<dbReference type="Gene3D" id="1.25.40.390">
    <property type="match status" value="1"/>
</dbReference>
<keyword evidence="11" id="KW-1185">Reference proteome</keyword>
<gene>
    <name evidence="10" type="ORF">VJ786_12205</name>
</gene>
<evidence type="ECO:0000313" key="11">
    <source>
        <dbReference type="Proteomes" id="UP001363035"/>
    </source>
</evidence>
<dbReference type="Proteomes" id="UP001363035">
    <property type="component" value="Unassembled WGS sequence"/>
</dbReference>
<dbReference type="InterPro" id="IPR033985">
    <property type="entry name" value="SusD-like_N"/>
</dbReference>